<evidence type="ECO:0000256" key="4">
    <source>
        <dbReference type="ARBA" id="ARBA00022723"/>
    </source>
</evidence>
<dbReference type="HAMAP" id="MF_01471">
    <property type="entry name" value="Cas2"/>
    <property type="match status" value="1"/>
</dbReference>
<comment type="caution">
    <text evidence="10">The sequence shown here is derived from an EMBL/GenBank/DDBJ whole genome shotgun (WGS) entry which is preliminary data.</text>
</comment>
<name>A0A4E0QTI7_9GAMM</name>
<evidence type="ECO:0000256" key="8">
    <source>
        <dbReference type="ARBA" id="ARBA00023118"/>
    </source>
</evidence>
<comment type="cofactor">
    <cofactor evidence="1 9">
        <name>Mg(2+)</name>
        <dbReference type="ChEBI" id="CHEBI:18420"/>
    </cofactor>
</comment>
<dbReference type="GO" id="GO:0043571">
    <property type="term" value="P:maintenance of CRISPR repeat elements"/>
    <property type="evidence" value="ECO:0007669"/>
    <property type="project" value="UniProtKB-UniRule"/>
</dbReference>
<dbReference type="AlphaFoldDB" id="A0A4E0QTI7"/>
<dbReference type="Pfam" id="PF09827">
    <property type="entry name" value="CRISPR_Cas2"/>
    <property type="match status" value="1"/>
</dbReference>
<keyword evidence="3 9" id="KW-0540">Nuclease</keyword>
<dbReference type="InterPro" id="IPR019199">
    <property type="entry name" value="Virulence_VapD/CRISPR_Cas2"/>
</dbReference>
<proteinExistence type="inferred from homology"/>
<dbReference type="GO" id="GO:0004521">
    <property type="term" value="F:RNA endonuclease activity"/>
    <property type="evidence" value="ECO:0007669"/>
    <property type="project" value="InterPro"/>
</dbReference>
<dbReference type="GO" id="GO:0016787">
    <property type="term" value="F:hydrolase activity"/>
    <property type="evidence" value="ECO:0007669"/>
    <property type="project" value="UniProtKB-KW"/>
</dbReference>
<dbReference type="PANTHER" id="PTHR34405">
    <property type="entry name" value="CRISPR-ASSOCIATED ENDORIBONUCLEASE CAS2"/>
    <property type="match status" value="1"/>
</dbReference>
<keyword evidence="5 9" id="KW-0255">Endonuclease</keyword>
<comment type="function">
    <text evidence="9">CRISPR (clustered regularly interspaced short palindromic repeat), is an adaptive immune system that provides protection against mobile genetic elements (viruses, transposable elements and conjugative plasmids). CRISPR clusters contain sequences complementary to antecedent mobile elements and target invading nucleic acids. CRISPR clusters are transcribed and processed into CRISPR RNA (crRNA). Functions as a ssRNA-specific endoribonuclease. Involved in the integration of spacer DNA into the CRISPR cassette.</text>
</comment>
<keyword evidence="6 9" id="KW-0378">Hydrolase</keyword>
<evidence type="ECO:0000313" key="11">
    <source>
        <dbReference type="Proteomes" id="UP000030428"/>
    </source>
</evidence>
<evidence type="ECO:0000256" key="9">
    <source>
        <dbReference type="HAMAP-Rule" id="MF_01471"/>
    </source>
</evidence>
<dbReference type="NCBIfam" id="TIGR01573">
    <property type="entry name" value="cas2"/>
    <property type="match status" value="1"/>
</dbReference>
<keyword evidence="4 9" id="KW-0479">Metal-binding</keyword>
<dbReference type="GO" id="GO:0046872">
    <property type="term" value="F:metal ion binding"/>
    <property type="evidence" value="ECO:0007669"/>
    <property type="project" value="UniProtKB-UniRule"/>
</dbReference>
<evidence type="ECO:0000256" key="7">
    <source>
        <dbReference type="ARBA" id="ARBA00022842"/>
    </source>
</evidence>
<sequence length="92" mass="10830">MFVVVFYDVPAKRTELYRKLLSRYLNWMQNSVFSGDLTETLYKKMRFEIKRVLEDNDKLAFVSTKNRHNIDVELLENGISKKDDSHQGSGVL</sequence>
<protein>
    <recommendedName>
        <fullName evidence="9">CRISPR-associated endoribonuclease Cas2</fullName>
        <ecNumber evidence="9">3.1.-.-</ecNumber>
    </recommendedName>
</protein>
<dbReference type="GO" id="GO:0051607">
    <property type="term" value="P:defense response to virus"/>
    <property type="evidence" value="ECO:0007669"/>
    <property type="project" value="UniProtKB-UniRule"/>
</dbReference>
<reference evidence="10 11" key="1">
    <citation type="journal article" date="2016" name="Front. Microbiol.">
        <title>Single-Cell (Meta-)Genomics of a Dimorphic Candidatus Thiomargarita nelsonii Reveals Genomic Plasticity.</title>
        <authorList>
            <person name="Flood B.E."/>
            <person name="Fliss P."/>
            <person name="Jones D.S."/>
            <person name="Dick G.J."/>
            <person name="Jain S."/>
            <person name="Kaster A.K."/>
            <person name="Winkel M."/>
            <person name="Mussmann M."/>
            <person name="Bailey J."/>
        </authorList>
    </citation>
    <scope>NUCLEOTIDE SEQUENCE [LARGE SCALE GENOMIC DNA]</scope>
    <source>
        <strain evidence="10">Hydrate Ridge</strain>
    </source>
</reference>
<dbReference type="InterPro" id="IPR021127">
    <property type="entry name" value="CRISPR_associated_Cas2"/>
</dbReference>
<evidence type="ECO:0000256" key="2">
    <source>
        <dbReference type="ARBA" id="ARBA00009959"/>
    </source>
</evidence>
<evidence type="ECO:0000256" key="3">
    <source>
        <dbReference type="ARBA" id="ARBA00022722"/>
    </source>
</evidence>
<evidence type="ECO:0000256" key="6">
    <source>
        <dbReference type="ARBA" id="ARBA00022801"/>
    </source>
</evidence>
<accession>A0A4E0QTI7</accession>
<keyword evidence="11" id="KW-1185">Reference proteome</keyword>
<comment type="similarity">
    <text evidence="2 9">Belongs to the CRISPR-associated endoribonuclease Cas2 protein family.</text>
</comment>
<dbReference type="SUPFAM" id="SSF143430">
    <property type="entry name" value="TTP0101/SSO1404-like"/>
    <property type="match status" value="1"/>
</dbReference>
<dbReference type="CDD" id="cd09725">
    <property type="entry name" value="Cas2_I_II_III"/>
    <property type="match status" value="1"/>
</dbReference>
<gene>
    <name evidence="9" type="primary">cas2</name>
    <name evidence="10" type="ORF">PN36_23390</name>
</gene>
<dbReference type="Proteomes" id="UP000030428">
    <property type="component" value="Unassembled WGS sequence"/>
</dbReference>
<keyword evidence="7 9" id="KW-0460">Magnesium</keyword>
<evidence type="ECO:0000313" key="10">
    <source>
        <dbReference type="EMBL" id="TGO02545.1"/>
    </source>
</evidence>
<organism evidence="10 11">
    <name type="scientific">Candidatus Thiomargarita nelsonii</name>
    <dbReference type="NCBI Taxonomy" id="1003181"/>
    <lineage>
        <taxon>Bacteria</taxon>
        <taxon>Pseudomonadati</taxon>
        <taxon>Pseudomonadota</taxon>
        <taxon>Gammaproteobacteria</taxon>
        <taxon>Thiotrichales</taxon>
        <taxon>Thiotrichaceae</taxon>
        <taxon>Thiomargarita</taxon>
    </lineage>
</organism>
<dbReference type="EMBL" id="JSZA02000114">
    <property type="protein sequence ID" value="TGO02545.1"/>
    <property type="molecule type" value="Genomic_DNA"/>
</dbReference>
<keyword evidence="8 9" id="KW-0051">Antiviral defense</keyword>
<evidence type="ECO:0000256" key="1">
    <source>
        <dbReference type="ARBA" id="ARBA00001946"/>
    </source>
</evidence>
<feature type="binding site" evidence="9">
    <location>
        <position position="8"/>
    </location>
    <ligand>
        <name>Mg(2+)</name>
        <dbReference type="ChEBI" id="CHEBI:18420"/>
        <note>catalytic</note>
    </ligand>
</feature>
<dbReference type="EC" id="3.1.-.-" evidence="9"/>
<comment type="subunit">
    <text evidence="9">Homodimer, forms a heterotetramer with a Cas1 homodimer.</text>
</comment>
<dbReference type="Gene3D" id="3.30.70.240">
    <property type="match status" value="1"/>
</dbReference>
<evidence type="ECO:0000256" key="5">
    <source>
        <dbReference type="ARBA" id="ARBA00022759"/>
    </source>
</evidence>